<dbReference type="Pfam" id="PF00392">
    <property type="entry name" value="GntR"/>
    <property type="match status" value="1"/>
</dbReference>
<dbReference type="SUPFAM" id="SSF46785">
    <property type="entry name" value="Winged helix' DNA-binding domain"/>
    <property type="match status" value="1"/>
</dbReference>
<dbReference type="PANTHER" id="PTHR43537">
    <property type="entry name" value="TRANSCRIPTIONAL REGULATOR, GNTR FAMILY"/>
    <property type="match status" value="1"/>
</dbReference>
<evidence type="ECO:0000313" key="6">
    <source>
        <dbReference type="EMBL" id="AMP07717.1"/>
    </source>
</evidence>
<dbReference type="InterPro" id="IPR008920">
    <property type="entry name" value="TF_FadR/GntR_C"/>
</dbReference>
<gene>
    <name evidence="6" type="ORF">CPter91_5435</name>
</gene>
<dbReference type="PRINTS" id="PR00035">
    <property type="entry name" value="HTHGNTR"/>
</dbReference>
<dbReference type="Pfam" id="PF07729">
    <property type="entry name" value="FCD"/>
    <property type="match status" value="1"/>
</dbReference>
<dbReference type="Gene3D" id="1.20.120.530">
    <property type="entry name" value="GntR ligand-binding domain-like"/>
    <property type="match status" value="1"/>
</dbReference>
<dbReference type="InterPro" id="IPR000524">
    <property type="entry name" value="Tscrpt_reg_HTH_GntR"/>
</dbReference>
<evidence type="ECO:0000256" key="4">
    <source>
        <dbReference type="SAM" id="MobiDB-lite"/>
    </source>
</evidence>
<keyword evidence="2" id="KW-0238">DNA-binding</keyword>
<evidence type="ECO:0000313" key="7">
    <source>
        <dbReference type="Proteomes" id="UP000074561"/>
    </source>
</evidence>
<evidence type="ECO:0000256" key="2">
    <source>
        <dbReference type="ARBA" id="ARBA00023125"/>
    </source>
</evidence>
<dbReference type="GO" id="GO:0003700">
    <property type="term" value="F:DNA-binding transcription factor activity"/>
    <property type="evidence" value="ECO:0007669"/>
    <property type="project" value="InterPro"/>
</dbReference>
<sequence>MPIQTIHNRRLYQQIADQLRDMIDRGEYGPGGNLPPERELAKQFGVSRTSVREALIALEVIGIVSVRVGNGVVVLAQEEPAAAKTRDEAKPSALQQAARRSGWEIDPELDLEISHELDDEIPPFKLLQARRLVEPETAALAAVNASDEQLRSIADAYARNVEDNRNGSHTHPGDRLFHIRIAEASGNPAYLLLVSHLLGRKYGMMFQRLQTLYTSKDMPNRSEHEHQLILEALQARDAVAARKAMRAHMDSVVKIFSRSVPEHSVKYQPDPLPKTTSRVS</sequence>
<dbReference type="SUPFAM" id="SSF48008">
    <property type="entry name" value="GntR ligand-binding domain-like"/>
    <property type="match status" value="1"/>
</dbReference>
<evidence type="ECO:0000256" key="3">
    <source>
        <dbReference type="ARBA" id="ARBA00023163"/>
    </source>
</evidence>
<dbReference type="SMART" id="SM00895">
    <property type="entry name" value="FCD"/>
    <property type="match status" value="1"/>
</dbReference>
<dbReference type="EMBL" id="CP013234">
    <property type="protein sequence ID" value="AMP07717.1"/>
    <property type="molecule type" value="Genomic_DNA"/>
</dbReference>
<dbReference type="STRING" id="279113.CPter91_5435"/>
<dbReference type="GO" id="GO:0003677">
    <property type="term" value="F:DNA binding"/>
    <property type="evidence" value="ECO:0007669"/>
    <property type="project" value="UniProtKB-KW"/>
</dbReference>
<dbReference type="PROSITE" id="PS50949">
    <property type="entry name" value="HTH_GNTR"/>
    <property type="match status" value="1"/>
</dbReference>
<evidence type="ECO:0000259" key="5">
    <source>
        <dbReference type="PROSITE" id="PS50949"/>
    </source>
</evidence>
<evidence type="ECO:0000256" key="1">
    <source>
        <dbReference type="ARBA" id="ARBA00023015"/>
    </source>
</evidence>
<dbReference type="Gene3D" id="1.10.10.10">
    <property type="entry name" value="Winged helix-like DNA-binding domain superfamily/Winged helix DNA-binding domain"/>
    <property type="match status" value="1"/>
</dbReference>
<dbReference type="SMART" id="SM00345">
    <property type="entry name" value="HTH_GNTR"/>
    <property type="match status" value="1"/>
</dbReference>
<dbReference type="AlphaFoldDB" id="A0A127QCF7"/>
<dbReference type="Proteomes" id="UP000074561">
    <property type="component" value="Chromosome"/>
</dbReference>
<accession>A0A127QCF7</accession>
<dbReference type="PATRIC" id="fig|279113.9.peg.5390"/>
<organism evidence="6 7">
    <name type="scientific">Collimonas pratensis</name>
    <dbReference type="NCBI Taxonomy" id="279113"/>
    <lineage>
        <taxon>Bacteria</taxon>
        <taxon>Pseudomonadati</taxon>
        <taxon>Pseudomonadota</taxon>
        <taxon>Betaproteobacteria</taxon>
        <taxon>Burkholderiales</taxon>
        <taxon>Oxalobacteraceae</taxon>
        <taxon>Collimonas</taxon>
    </lineage>
</organism>
<dbReference type="PANTHER" id="PTHR43537:SF5">
    <property type="entry name" value="UXU OPERON TRANSCRIPTIONAL REGULATOR"/>
    <property type="match status" value="1"/>
</dbReference>
<dbReference type="RefSeq" id="WP_061945501.1">
    <property type="nucleotide sequence ID" value="NZ_CP013234.1"/>
</dbReference>
<feature type="domain" description="HTH gntR-type" evidence="5">
    <location>
        <begin position="9"/>
        <end position="77"/>
    </location>
</feature>
<proteinExistence type="predicted"/>
<keyword evidence="3" id="KW-0804">Transcription</keyword>
<dbReference type="InterPro" id="IPR011711">
    <property type="entry name" value="GntR_C"/>
</dbReference>
<dbReference type="InterPro" id="IPR036390">
    <property type="entry name" value="WH_DNA-bd_sf"/>
</dbReference>
<dbReference type="OrthoDB" id="5296437at2"/>
<dbReference type="KEGG" id="cpra:CPter91_5435"/>
<dbReference type="CDD" id="cd07377">
    <property type="entry name" value="WHTH_GntR"/>
    <property type="match status" value="1"/>
</dbReference>
<name>A0A127QCF7_9BURK</name>
<protein>
    <submittedName>
        <fullName evidence="6">Bacterial regulatory s, gntR family protein</fullName>
    </submittedName>
</protein>
<reference evidence="6 7" key="1">
    <citation type="submission" date="2015-11" db="EMBL/GenBank/DDBJ databases">
        <title>Exploring the genomic traits of fungus-feeding bacterial genus Collimonas.</title>
        <authorList>
            <person name="Song C."/>
            <person name="Schmidt R."/>
            <person name="de Jager V."/>
            <person name="Krzyzanowska D."/>
            <person name="Jongedijk E."/>
            <person name="Cankar K."/>
            <person name="Beekwilder J."/>
            <person name="van Veen A."/>
            <person name="de Boer W."/>
            <person name="van Veen J.A."/>
            <person name="Garbeva P."/>
        </authorList>
    </citation>
    <scope>NUCLEOTIDE SEQUENCE [LARGE SCALE GENOMIC DNA]</scope>
    <source>
        <strain evidence="6 7">Ter91</strain>
    </source>
</reference>
<feature type="region of interest" description="Disordered" evidence="4">
    <location>
        <begin position="80"/>
        <end position="99"/>
    </location>
</feature>
<keyword evidence="1" id="KW-0805">Transcription regulation</keyword>
<dbReference type="InterPro" id="IPR036388">
    <property type="entry name" value="WH-like_DNA-bd_sf"/>
</dbReference>